<dbReference type="GO" id="GO:0006885">
    <property type="term" value="P:regulation of pH"/>
    <property type="evidence" value="ECO:0007669"/>
    <property type="project" value="UniProtKB-UniRule"/>
</dbReference>
<sequence length="430" mass="45946">MAEEKLQRQGSDSALRNFIKSEAAGGILLMVAAALAMIVANSPLYDMYHHFLHELQGPTLSKKLGPMTPHLWINDGLMAIFFFLVGLEIKREFVDGRLNTWDRRRLPVLAAAAGMVVPALIYLFVVKDMPALYNGWAIPAATDIAFAIGVLALLGSRAPASLKLFLVTVAIVDDMGAVAIIALVYTAEINGAALLASAVILGIMYTMNRSGVLKLWPYIILSIILWYAVLMSGVHATIAGVLAALCIPIVVTPTSPDAENSPLHIMEHGIAPWSAFLIIPVFGFANAGVSLEGMGMDQIFAPLPLGIAAGLFFGKQIGIFASVWLAVKTGFAGRLGGASWLQVYGVATLCGIGFTMSLFIGALAFPGNELLIEEAKIGVLMGSLLSAVVGYCILRFAPQDKHIKSLDKEEAEELLDILSDPVAEKLKDNL</sequence>
<feature type="transmembrane region" description="Helical" evidence="6">
    <location>
        <begin position="21"/>
        <end position="40"/>
    </location>
</feature>
<dbReference type="PANTHER" id="PTHR30341">
    <property type="entry name" value="SODIUM ION/PROTON ANTIPORTER NHAA-RELATED"/>
    <property type="match status" value="1"/>
</dbReference>
<feature type="transmembrane region" description="Helical" evidence="6">
    <location>
        <begin position="303"/>
        <end position="327"/>
    </location>
</feature>
<dbReference type="NCBIfam" id="NF007111">
    <property type="entry name" value="PRK09560.1"/>
    <property type="match status" value="1"/>
</dbReference>
<evidence type="ECO:0000256" key="1">
    <source>
        <dbReference type="ARBA" id="ARBA00004429"/>
    </source>
</evidence>
<keyword evidence="6" id="KW-0050">Antiport</keyword>
<dbReference type="HAMAP" id="MF_01844">
    <property type="entry name" value="NhaA"/>
    <property type="match status" value="1"/>
</dbReference>
<evidence type="ECO:0000313" key="7">
    <source>
        <dbReference type="EMBL" id="QJB70218.1"/>
    </source>
</evidence>
<dbReference type="NCBIfam" id="TIGR00773">
    <property type="entry name" value="NhaA"/>
    <property type="match status" value="1"/>
</dbReference>
<feature type="transmembrane region" description="Helical" evidence="6">
    <location>
        <begin position="131"/>
        <end position="152"/>
    </location>
</feature>
<comment type="subcellular location">
    <subcellularLocation>
        <location evidence="1">Cell inner membrane</location>
        <topology evidence="1">Multi-pass membrane protein</topology>
    </subcellularLocation>
    <subcellularLocation>
        <location evidence="6">Cell membrane</location>
        <topology evidence="6">Multi-pass membrane protein</topology>
    </subcellularLocation>
</comment>
<feature type="transmembrane region" description="Helical" evidence="6">
    <location>
        <begin position="219"/>
        <end position="250"/>
    </location>
</feature>
<dbReference type="NCBIfam" id="NF007112">
    <property type="entry name" value="PRK09561.1"/>
    <property type="match status" value="1"/>
</dbReference>
<dbReference type="RefSeq" id="WP_168820484.1">
    <property type="nucleotide sequence ID" value="NZ_CP051217.1"/>
</dbReference>
<evidence type="ECO:0000256" key="4">
    <source>
        <dbReference type="ARBA" id="ARBA00022989"/>
    </source>
</evidence>
<comment type="function">
    <text evidence="6">Na(+)/H(+) antiporter that extrudes sodium in exchange for external protons.</text>
</comment>
<feature type="transmembrane region" description="Helical" evidence="6">
    <location>
        <begin position="270"/>
        <end position="291"/>
    </location>
</feature>
<evidence type="ECO:0000313" key="8">
    <source>
        <dbReference type="Proteomes" id="UP000501600"/>
    </source>
</evidence>
<dbReference type="Proteomes" id="UP000501600">
    <property type="component" value="Chromosome"/>
</dbReference>
<gene>
    <name evidence="6 7" type="primary">nhaA</name>
    <name evidence="7" type="ORF">HF685_13765</name>
</gene>
<evidence type="ECO:0000256" key="6">
    <source>
        <dbReference type="HAMAP-Rule" id="MF_01844"/>
    </source>
</evidence>
<keyword evidence="6" id="KW-0406">Ion transport</keyword>
<keyword evidence="5 6" id="KW-0472">Membrane</keyword>
<dbReference type="Pfam" id="PF06965">
    <property type="entry name" value="Na_H_antiport_1"/>
    <property type="match status" value="1"/>
</dbReference>
<keyword evidence="3 6" id="KW-0812">Transmembrane</keyword>
<dbReference type="Gene3D" id="1.20.1530.10">
    <property type="entry name" value="Na+/H+ antiporter like domain"/>
    <property type="match status" value="1"/>
</dbReference>
<organism evidence="7 8">
    <name type="scientific">Parasphingorhabdus halotolerans</name>
    <dbReference type="NCBI Taxonomy" id="2725558"/>
    <lineage>
        <taxon>Bacteria</taxon>
        <taxon>Pseudomonadati</taxon>
        <taxon>Pseudomonadota</taxon>
        <taxon>Alphaproteobacteria</taxon>
        <taxon>Sphingomonadales</taxon>
        <taxon>Sphingomonadaceae</taxon>
        <taxon>Parasphingorhabdus</taxon>
    </lineage>
</organism>
<keyword evidence="8" id="KW-1185">Reference proteome</keyword>
<accession>A0A6H2DPU3</accession>
<evidence type="ECO:0000256" key="3">
    <source>
        <dbReference type="ARBA" id="ARBA00022692"/>
    </source>
</evidence>
<dbReference type="GO" id="GO:0005886">
    <property type="term" value="C:plasma membrane"/>
    <property type="evidence" value="ECO:0007669"/>
    <property type="project" value="UniProtKB-SubCell"/>
</dbReference>
<dbReference type="KEGG" id="phao:HF685_13765"/>
<feature type="transmembrane region" description="Helical" evidence="6">
    <location>
        <begin position="70"/>
        <end position="87"/>
    </location>
</feature>
<proteinExistence type="inferred from homology"/>
<comment type="similarity">
    <text evidence="6">Belongs to the NhaA Na(+)/H(+) (TC 2.A.33) antiporter family.</text>
</comment>
<feature type="transmembrane region" description="Helical" evidence="6">
    <location>
        <begin position="108"/>
        <end position="125"/>
    </location>
</feature>
<protein>
    <recommendedName>
        <fullName evidence="6">Na(+)/H(+) antiporter NhaA</fullName>
    </recommendedName>
    <alternativeName>
        <fullName evidence="6">Sodium/proton antiporter NhaA</fullName>
    </alternativeName>
</protein>
<dbReference type="EMBL" id="CP051217">
    <property type="protein sequence ID" value="QJB70218.1"/>
    <property type="molecule type" value="Genomic_DNA"/>
</dbReference>
<keyword evidence="6" id="KW-0739">Sodium transport</keyword>
<evidence type="ECO:0000256" key="2">
    <source>
        <dbReference type="ARBA" id="ARBA00022475"/>
    </source>
</evidence>
<feature type="transmembrane region" description="Helical" evidence="6">
    <location>
        <begin position="339"/>
        <end position="365"/>
    </location>
</feature>
<keyword evidence="4 6" id="KW-1133">Transmembrane helix</keyword>
<dbReference type="InterPro" id="IPR023171">
    <property type="entry name" value="Na/H_antiporter_dom_sf"/>
</dbReference>
<comment type="catalytic activity">
    <reaction evidence="6">
        <text>Na(+)(in) + 2 H(+)(out) = Na(+)(out) + 2 H(+)(in)</text>
        <dbReference type="Rhea" id="RHEA:29251"/>
        <dbReference type="ChEBI" id="CHEBI:15378"/>
        <dbReference type="ChEBI" id="CHEBI:29101"/>
    </reaction>
</comment>
<dbReference type="PANTHER" id="PTHR30341:SF0">
    <property type="entry name" value="NA(+)_H(+) ANTIPORTER NHAA"/>
    <property type="match status" value="1"/>
</dbReference>
<keyword evidence="6" id="KW-0813">Transport</keyword>
<name>A0A6H2DPU3_9SPHN</name>
<evidence type="ECO:0000256" key="5">
    <source>
        <dbReference type="ARBA" id="ARBA00023136"/>
    </source>
</evidence>
<dbReference type="GO" id="GO:0015385">
    <property type="term" value="F:sodium:proton antiporter activity"/>
    <property type="evidence" value="ECO:0007669"/>
    <property type="project" value="UniProtKB-UniRule"/>
</dbReference>
<dbReference type="InterPro" id="IPR004670">
    <property type="entry name" value="NhaA"/>
</dbReference>
<dbReference type="AlphaFoldDB" id="A0A6H2DPU3"/>
<keyword evidence="2 6" id="KW-1003">Cell membrane</keyword>
<keyword evidence="6" id="KW-0915">Sodium</keyword>
<feature type="transmembrane region" description="Helical" evidence="6">
    <location>
        <begin position="377"/>
        <end position="397"/>
    </location>
</feature>
<reference evidence="7 8" key="1">
    <citation type="submission" date="2020-04" db="EMBL/GenBank/DDBJ databases">
        <title>Genome sequence for Sphingorhabdus sp. strain M1.</title>
        <authorList>
            <person name="Park S.-J."/>
        </authorList>
    </citation>
    <scope>NUCLEOTIDE SEQUENCE [LARGE SCALE GENOMIC DNA]</scope>
    <source>
        <strain evidence="7 8">JK6</strain>
    </source>
</reference>
<feature type="transmembrane region" description="Helical" evidence="6">
    <location>
        <begin position="164"/>
        <end position="185"/>
    </location>
</feature>
<feature type="transmembrane region" description="Helical" evidence="6">
    <location>
        <begin position="191"/>
        <end position="207"/>
    </location>
</feature>